<gene>
    <name evidence="3" type="ORF">HUO12_02650</name>
</gene>
<keyword evidence="1" id="KW-0732">Signal</keyword>
<dbReference type="EMBL" id="JABWTA010000001">
    <property type="protein sequence ID" value="NVE93790.1"/>
    <property type="molecule type" value="Genomic_DNA"/>
</dbReference>
<accession>A0A850H8D1</accession>
<comment type="caution">
    <text evidence="3">The sequence shown here is derived from an EMBL/GenBank/DDBJ whole genome shotgun (WGS) entry which is preliminary data.</text>
</comment>
<protein>
    <submittedName>
        <fullName evidence="3">DUF3857 domain-containing protein</fullName>
    </submittedName>
</protein>
<dbReference type="InterPro" id="IPR024618">
    <property type="entry name" value="DUF3857"/>
</dbReference>
<name>A0A850H8D1_9SPHN</name>
<dbReference type="Pfam" id="PF12969">
    <property type="entry name" value="DUF3857"/>
    <property type="match status" value="1"/>
</dbReference>
<feature type="domain" description="DUF3857" evidence="2">
    <location>
        <begin position="63"/>
        <end position="216"/>
    </location>
</feature>
<evidence type="ECO:0000256" key="1">
    <source>
        <dbReference type="SAM" id="SignalP"/>
    </source>
</evidence>
<organism evidence="3 4">
    <name type="scientific">Altererythrobacter lutimaris</name>
    <dbReference type="NCBI Taxonomy" id="2743979"/>
    <lineage>
        <taxon>Bacteria</taxon>
        <taxon>Pseudomonadati</taxon>
        <taxon>Pseudomonadota</taxon>
        <taxon>Alphaproteobacteria</taxon>
        <taxon>Sphingomonadales</taxon>
        <taxon>Erythrobacteraceae</taxon>
        <taxon>Altererythrobacter</taxon>
    </lineage>
</organism>
<dbReference type="SUPFAM" id="SSF54001">
    <property type="entry name" value="Cysteine proteinases"/>
    <property type="match status" value="1"/>
</dbReference>
<dbReference type="SMART" id="SM00028">
    <property type="entry name" value="TPR"/>
    <property type="match status" value="2"/>
</dbReference>
<evidence type="ECO:0000259" key="2">
    <source>
        <dbReference type="Pfam" id="PF12969"/>
    </source>
</evidence>
<dbReference type="SUPFAM" id="SSF48452">
    <property type="entry name" value="TPR-like"/>
    <property type="match status" value="1"/>
</dbReference>
<dbReference type="RefSeq" id="WP_176272138.1">
    <property type="nucleotide sequence ID" value="NZ_JABWTA010000001.1"/>
</dbReference>
<dbReference type="AlphaFoldDB" id="A0A850H8D1"/>
<reference evidence="3 4" key="1">
    <citation type="submission" date="2020-06" db="EMBL/GenBank/DDBJ databases">
        <title>Altererythrobacter lutimaris sp. nov., a marine bacterium isolated from a tidal flat.</title>
        <authorList>
            <person name="Kim D."/>
            <person name="Yoo Y."/>
            <person name="Kim J.-J."/>
        </authorList>
    </citation>
    <scope>NUCLEOTIDE SEQUENCE [LARGE SCALE GENOMIC DNA]</scope>
    <source>
        <strain evidence="3 4">JGD-16</strain>
    </source>
</reference>
<dbReference type="InterPro" id="IPR038765">
    <property type="entry name" value="Papain-like_cys_pep_sf"/>
</dbReference>
<proteinExistence type="predicted"/>
<evidence type="ECO:0000313" key="4">
    <source>
        <dbReference type="Proteomes" id="UP000546031"/>
    </source>
</evidence>
<dbReference type="Proteomes" id="UP000546031">
    <property type="component" value="Unassembled WGS sequence"/>
</dbReference>
<feature type="signal peptide" evidence="1">
    <location>
        <begin position="1"/>
        <end position="23"/>
    </location>
</feature>
<feature type="chain" id="PRO_5032497151" evidence="1">
    <location>
        <begin position="24"/>
        <end position="930"/>
    </location>
</feature>
<dbReference type="InterPro" id="IPR011990">
    <property type="entry name" value="TPR-like_helical_dom_sf"/>
</dbReference>
<dbReference type="InterPro" id="IPR019734">
    <property type="entry name" value="TPR_rpt"/>
</dbReference>
<dbReference type="Gene3D" id="3.10.620.30">
    <property type="match status" value="1"/>
</dbReference>
<dbReference type="Gene3D" id="2.60.40.3140">
    <property type="match status" value="1"/>
</dbReference>
<sequence>MKLALRALLTSTAAVCLTSTAWAGEGPLYADAPDWVDEPVVTAEDAESTNLFLLLEQQARLEDGLVSVYSDFAVELTSPEALTQFGTLNAAWQPDKGDLIVHRAELLRDGETINLLENEEKFDVLRRERQLERRTLDGVLTATMPLTGAQVGDVLRLSYTVTNRDQALGEEMQWQTGLIAEPVPLEKGSITVSWPVDEPIQYGKFGDFEIGDPVERDGYMYWRAEVPIAKPDDRPSDAPARYRLTPRMLVTSFQDWPDVSSSMAPHYDITDSIAEGGDLAAEIAKIAATTDDPMIRMAMATELVQDEISYLHNGLNGGNYLPQMPEETWEKRFGDCKAKSVLLHAVLQELGITSEVVLVASQGGDALAVLTPLPGNFDHMIVRAEVNGVSYWIDGTTSGTRLDTIDTVPRFHYALPIRADGSDLLPMDVRPQANPDQTTYITMDQRAGLLLPAMVDVKIEFRGSTGAQWRTVVEQEGEIVEDAISSTLSSTFGSTQFRDEDVTYDEERGVATLTAKGLMSSPWSRERRIYEFSAPAEAARTIGFGANRARADWRDIPLSLNGPIYHRSELELLLPDETSPFTIKGDAKLAETIGAVELGSNAELSEGRYILSQSMRTIEPELPADQLRDAKRGLNRFTRALPTLRSGQDVRELWEYSEKDADLIAPILAFYDAEVADAEEDDEMPLFNRADFHSDLYNFEAALADIEAAMEVEASRELYDWRSWLKVRLGDLEGALEDFEMMEELQPDGSTYESRIEVLALLDRADEGLELAEDYRGLGSDEVTEDVLMAIALGWAGDAKSGLELLEAQREIRPGDGNLLNNICWHAATNDIVTDELLATCTEAVEKGNYAANVLDSRAFAHYRMGNLEAAKADLDSALLLKPDLAGSRLLRGIVMQELGDKKEGKDEVKLGLKKNPMNGPIYKAWGLKF</sequence>
<evidence type="ECO:0000313" key="3">
    <source>
        <dbReference type="EMBL" id="NVE93790.1"/>
    </source>
</evidence>
<dbReference type="Gene3D" id="1.25.40.10">
    <property type="entry name" value="Tetratricopeptide repeat domain"/>
    <property type="match status" value="2"/>
</dbReference>
<keyword evidence="4" id="KW-1185">Reference proteome</keyword>